<feature type="transmembrane region" description="Helical" evidence="2">
    <location>
        <begin position="17"/>
        <end position="37"/>
    </location>
</feature>
<reference evidence="3 4" key="1">
    <citation type="submission" date="2021-03" db="EMBL/GenBank/DDBJ databases">
        <authorList>
            <person name="Kim M.K."/>
        </authorList>
    </citation>
    <scope>NUCLEOTIDE SEQUENCE [LARGE SCALE GENOMIC DNA]</scope>
    <source>
        <strain evidence="3 4">BT442</strain>
    </source>
</reference>
<name>A0ABS3QAQ4_9BACT</name>
<evidence type="ECO:0000256" key="1">
    <source>
        <dbReference type="SAM" id="Coils"/>
    </source>
</evidence>
<feature type="coiled-coil region" evidence="1">
    <location>
        <begin position="77"/>
        <end position="111"/>
    </location>
</feature>
<evidence type="ECO:0000256" key="2">
    <source>
        <dbReference type="SAM" id="Phobius"/>
    </source>
</evidence>
<gene>
    <name evidence="3" type="ORF">J4E00_04720</name>
</gene>
<evidence type="ECO:0000313" key="3">
    <source>
        <dbReference type="EMBL" id="MBO2008344.1"/>
    </source>
</evidence>
<dbReference type="Proteomes" id="UP000664369">
    <property type="component" value="Unassembled WGS sequence"/>
</dbReference>
<evidence type="ECO:0000313" key="4">
    <source>
        <dbReference type="Proteomes" id="UP000664369"/>
    </source>
</evidence>
<feature type="transmembrane region" description="Helical" evidence="2">
    <location>
        <begin position="49"/>
        <end position="70"/>
    </location>
</feature>
<evidence type="ECO:0008006" key="5">
    <source>
        <dbReference type="Google" id="ProtNLM"/>
    </source>
</evidence>
<keyword evidence="2" id="KW-0472">Membrane</keyword>
<keyword evidence="2" id="KW-0812">Transmembrane</keyword>
<organism evidence="3 4">
    <name type="scientific">Hymenobacter negativus</name>
    <dbReference type="NCBI Taxonomy" id="2795026"/>
    <lineage>
        <taxon>Bacteria</taxon>
        <taxon>Pseudomonadati</taxon>
        <taxon>Bacteroidota</taxon>
        <taxon>Cytophagia</taxon>
        <taxon>Cytophagales</taxon>
        <taxon>Hymenobacteraceae</taxon>
        <taxon>Hymenobacter</taxon>
    </lineage>
</organism>
<sequence>MEPLPTPVPIAESRSRYALIIALIGLLISGILTAYLAHASTTVWTAAEITSLVGQFIGIVGTLVGAFLGVQAATAGQQQAQAQTEAATQRAAALKSRVDNMDALLTQAQRETLR</sequence>
<protein>
    <recommendedName>
        <fullName evidence="5">Holin</fullName>
    </recommendedName>
</protein>
<proteinExistence type="predicted"/>
<keyword evidence="4" id="KW-1185">Reference proteome</keyword>
<dbReference type="RefSeq" id="WP_208173883.1">
    <property type="nucleotide sequence ID" value="NZ_JAGETZ010000002.1"/>
</dbReference>
<keyword evidence="2" id="KW-1133">Transmembrane helix</keyword>
<comment type="caution">
    <text evidence="3">The sequence shown here is derived from an EMBL/GenBank/DDBJ whole genome shotgun (WGS) entry which is preliminary data.</text>
</comment>
<accession>A0ABS3QAQ4</accession>
<dbReference type="EMBL" id="JAGETZ010000002">
    <property type="protein sequence ID" value="MBO2008344.1"/>
    <property type="molecule type" value="Genomic_DNA"/>
</dbReference>
<keyword evidence="1" id="KW-0175">Coiled coil</keyword>